<gene>
    <name evidence="8" type="primary">TFC1</name>
    <name evidence="8" type="ORF">EIP91_003256</name>
</gene>
<keyword evidence="9" id="KW-1185">Reference proteome</keyword>
<dbReference type="InterPro" id="IPR042536">
    <property type="entry name" value="TFIIIC_tauA_Sfc1"/>
</dbReference>
<feature type="domain" description="Transcription factor IIIC subunit 5 HTH" evidence="6">
    <location>
        <begin position="223"/>
        <end position="379"/>
    </location>
</feature>
<dbReference type="EMBL" id="RWJN01000020">
    <property type="protein sequence ID" value="TCD70495.1"/>
    <property type="molecule type" value="Genomic_DNA"/>
</dbReference>
<dbReference type="Pfam" id="PF09734">
    <property type="entry name" value="Tau95"/>
    <property type="match status" value="1"/>
</dbReference>
<feature type="region of interest" description="Disordered" evidence="5">
    <location>
        <begin position="1"/>
        <end position="35"/>
    </location>
</feature>
<dbReference type="InterPro" id="IPR040454">
    <property type="entry name" value="TF_IIIC_Tfc1/Sfc1"/>
</dbReference>
<dbReference type="GO" id="GO:0001003">
    <property type="term" value="F:RNA polymerase III type 2 promoter sequence-specific DNA binding"/>
    <property type="evidence" value="ECO:0007669"/>
    <property type="project" value="TreeGrafter"/>
</dbReference>
<name>A0A4R0RV30_9APHY</name>
<dbReference type="GO" id="GO:0000127">
    <property type="term" value="C:transcription factor TFIIIC complex"/>
    <property type="evidence" value="ECO:0007669"/>
    <property type="project" value="InterPro"/>
</dbReference>
<reference evidence="8 9" key="1">
    <citation type="submission" date="2018-11" db="EMBL/GenBank/DDBJ databases">
        <title>Genome assembly of Steccherinum ochraceum LE-BIN_3174, the white-rot fungus of the Steccherinaceae family (The Residual Polyporoid clade, Polyporales, Basidiomycota).</title>
        <authorList>
            <person name="Fedorova T.V."/>
            <person name="Glazunova O.A."/>
            <person name="Landesman E.O."/>
            <person name="Moiseenko K.V."/>
            <person name="Psurtseva N.V."/>
            <person name="Savinova O.S."/>
            <person name="Shakhova N.V."/>
            <person name="Tyazhelova T.V."/>
            <person name="Vasina D.V."/>
        </authorList>
    </citation>
    <scope>NUCLEOTIDE SEQUENCE [LARGE SCALE GENOMIC DNA]</scope>
    <source>
        <strain evidence="8 9">LE-BIN_3174</strain>
    </source>
</reference>
<dbReference type="InterPro" id="IPR041499">
    <property type="entry name" value="Tfc1/Sfc1_N"/>
</dbReference>
<protein>
    <submittedName>
        <fullName evidence="8">Tau 95 subunit of transcription factor TFIIIC</fullName>
    </submittedName>
</protein>
<organism evidence="8 9">
    <name type="scientific">Steccherinum ochraceum</name>
    <dbReference type="NCBI Taxonomy" id="92696"/>
    <lineage>
        <taxon>Eukaryota</taxon>
        <taxon>Fungi</taxon>
        <taxon>Dikarya</taxon>
        <taxon>Basidiomycota</taxon>
        <taxon>Agaricomycotina</taxon>
        <taxon>Agaricomycetes</taxon>
        <taxon>Polyporales</taxon>
        <taxon>Steccherinaceae</taxon>
        <taxon>Steccherinum</taxon>
    </lineage>
</organism>
<evidence type="ECO:0000259" key="7">
    <source>
        <dbReference type="Pfam" id="PF17682"/>
    </source>
</evidence>
<sequence>MSSTELQTPGAGPSNIQASAPMLVDDAPSTPAPQHALPRTHFYSVEYPGYVKPSSLPVALNRLGGPSQVYAAFQKTGNKPGSPLELNLQPDDAFFHPVTGEVVSSNNLLLKVVKRKRKSTIPGRDPVGEYTAEIVGSISKTARFRSMADYQFKMDPKEPVSALRAAMDNMDVNGILQYSIPDEKEDYMIPRDAPAPPADIDPQLLTQSQLSETTGGMKSNLRLPPPPLFSRQSVPQNYNFKANTASIVSTTVDELTGEEKKRLINRMRWRGFGPVSLYYADAQVPTKPTTSVEEQRNTADHKLLKRLLELFEERPIWTRAAIYNQFEPIEVREIINSKILLPLVSYVFQDGPWRDTQVKLGYDPRADPEARFYQRLYFRNINRPITRPSVGERRQDGRNEIANTRASEGFNKDGRRSHIFDGVNVTGDTAAFQLCDIEDEMLKEMIEDDEDLRDSCDERDGWYNGYAFDRIKSVLRYKFFSLLAGHVVTREQCEANLAQIEGAEKPVRSSHRLRPGKHNMAKGALSWEDATAHRLQARMDQSVKQASQR</sequence>
<dbReference type="GO" id="GO:0006384">
    <property type="term" value="P:transcription initiation at RNA polymerase III promoter"/>
    <property type="evidence" value="ECO:0007669"/>
    <property type="project" value="InterPro"/>
</dbReference>
<evidence type="ECO:0000256" key="5">
    <source>
        <dbReference type="SAM" id="MobiDB-lite"/>
    </source>
</evidence>
<comment type="caution">
    <text evidence="8">The sequence shown here is derived from an EMBL/GenBank/DDBJ whole genome shotgun (WGS) entry which is preliminary data.</text>
</comment>
<dbReference type="InterPro" id="IPR019136">
    <property type="entry name" value="TF_IIIC_su-5_HTH"/>
</dbReference>
<dbReference type="STRING" id="92696.A0A4R0RV30"/>
<dbReference type="PANTHER" id="PTHR13230">
    <property type="entry name" value="GENERAL TRANSCRIPTION FACTOR IIIC, POLYPEPTIDE 5"/>
    <property type="match status" value="1"/>
</dbReference>
<dbReference type="Gene3D" id="3.30.200.160">
    <property type="entry name" value="TFIIIC, subcomplex tauA, subunit Sfc1, barrel domain"/>
    <property type="match status" value="1"/>
</dbReference>
<evidence type="ECO:0000256" key="4">
    <source>
        <dbReference type="ARBA" id="ARBA00023242"/>
    </source>
</evidence>
<dbReference type="Proteomes" id="UP000292702">
    <property type="component" value="Unassembled WGS sequence"/>
</dbReference>
<evidence type="ECO:0000259" key="6">
    <source>
        <dbReference type="Pfam" id="PF09734"/>
    </source>
</evidence>
<dbReference type="GO" id="GO:0001002">
    <property type="term" value="F:RNA polymerase III type 1 promoter sequence-specific DNA binding"/>
    <property type="evidence" value="ECO:0007669"/>
    <property type="project" value="TreeGrafter"/>
</dbReference>
<evidence type="ECO:0000313" key="8">
    <source>
        <dbReference type="EMBL" id="TCD70495.1"/>
    </source>
</evidence>
<dbReference type="AlphaFoldDB" id="A0A4R0RV30"/>
<evidence type="ECO:0000313" key="9">
    <source>
        <dbReference type="Proteomes" id="UP000292702"/>
    </source>
</evidence>
<dbReference type="OrthoDB" id="5598268at2759"/>
<evidence type="ECO:0000256" key="3">
    <source>
        <dbReference type="ARBA" id="ARBA00023163"/>
    </source>
</evidence>
<keyword evidence="4" id="KW-0539">Nucleus</keyword>
<dbReference type="Pfam" id="PF17682">
    <property type="entry name" value="Tau95_N"/>
    <property type="match status" value="1"/>
</dbReference>
<keyword evidence="2" id="KW-0238">DNA-binding</keyword>
<feature type="domain" description="Transcription factor IIIC subunit Tfc1/Sfc1 triple barrel" evidence="7">
    <location>
        <begin position="43"/>
        <end position="152"/>
    </location>
</feature>
<accession>A0A4R0RV30</accession>
<comment type="subcellular location">
    <subcellularLocation>
        <location evidence="1">Nucleus</location>
    </subcellularLocation>
</comment>
<keyword evidence="3" id="KW-0804">Transcription</keyword>
<proteinExistence type="predicted"/>
<dbReference type="GO" id="GO:0005634">
    <property type="term" value="C:nucleus"/>
    <property type="evidence" value="ECO:0007669"/>
    <property type="project" value="UniProtKB-SubCell"/>
</dbReference>
<evidence type="ECO:0000256" key="1">
    <source>
        <dbReference type="ARBA" id="ARBA00004123"/>
    </source>
</evidence>
<dbReference type="PANTHER" id="PTHR13230:SF5">
    <property type="entry name" value="GENERAL TRANSCRIPTION FACTOR 3C POLYPEPTIDE 5"/>
    <property type="match status" value="1"/>
</dbReference>
<evidence type="ECO:0000256" key="2">
    <source>
        <dbReference type="ARBA" id="ARBA00023125"/>
    </source>
</evidence>